<evidence type="ECO:0000256" key="1">
    <source>
        <dbReference type="ARBA" id="ARBA00006815"/>
    </source>
</evidence>
<dbReference type="SUPFAM" id="SSF52080">
    <property type="entry name" value="Ribosomal proteins L15p and L18e"/>
    <property type="match status" value="1"/>
</dbReference>
<sequence>MDRNGACSTLNIYSLRRSFLFTYVSSFDFTEFSFEFDAQELDQTEPTTPNSDDFYLNLLIELYSLLVKRSDGEFYAVILERLMSKYNQRSISLEMLIDALKEKEGKIGVVVGVVTDDDFIVHDVPAMKVTALWFTETARAGGECLTFDQFVSRDPTGKNMVWEVIKLIIIY</sequence>
<dbReference type="InterPro" id="IPR000039">
    <property type="entry name" value="Ribosomal_eL18"/>
</dbReference>
<dbReference type="Pfam" id="PF17135">
    <property type="entry name" value="Ribosomal_L18"/>
    <property type="match status" value="1"/>
</dbReference>
<dbReference type="PANTHER" id="PTHR10934">
    <property type="entry name" value="60S RIBOSOMAL PROTEIN L18"/>
    <property type="match status" value="1"/>
</dbReference>
<dbReference type="Gramene" id="Psat07G0355800-T1">
    <property type="protein sequence ID" value="KAI5387478.1"/>
    <property type="gene ID" value="KIW84_073558"/>
</dbReference>
<comment type="caution">
    <text evidence="5">The sequence shown here is derived from an EMBL/GenBank/DDBJ whole genome shotgun (WGS) entry which is preliminary data.</text>
</comment>
<gene>
    <name evidence="5" type="ORF">KIW84_073558</name>
</gene>
<dbReference type="GO" id="GO:0006412">
    <property type="term" value="P:translation"/>
    <property type="evidence" value="ECO:0007669"/>
    <property type="project" value="InterPro"/>
</dbReference>
<organism evidence="5 6">
    <name type="scientific">Pisum sativum</name>
    <name type="common">Garden pea</name>
    <name type="synonym">Lathyrus oleraceus</name>
    <dbReference type="NCBI Taxonomy" id="3888"/>
    <lineage>
        <taxon>Eukaryota</taxon>
        <taxon>Viridiplantae</taxon>
        <taxon>Streptophyta</taxon>
        <taxon>Embryophyta</taxon>
        <taxon>Tracheophyta</taxon>
        <taxon>Spermatophyta</taxon>
        <taxon>Magnoliopsida</taxon>
        <taxon>eudicotyledons</taxon>
        <taxon>Gunneridae</taxon>
        <taxon>Pentapetalae</taxon>
        <taxon>rosids</taxon>
        <taxon>fabids</taxon>
        <taxon>Fabales</taxon>
        <taxon>Fabaceae</taxon>
        <taxon>Papilionoideae</taxon>
        <taxon>50 kb inversion clade</taxon>
        <taxon>NPAAA clade</taxon>
        <taxon>Hologalegina</taxon>
        <taxon>IRL clade</taxon>
        <taxon>Fabeae</taxon>
        <taxon>Lathyrus</taxon>
    </lineage>
</organism>
<accession>A0A9D4VNZ6</accession>
<protein>
    <recommendedName>
        <fullName evidence="4">Large ribosomal subunit protein uL15/eL18 domain-containing protein</fullName>
    </recommendedName>
</protein>
<feature type="domain" description="Large ribosomal subunit protein uL15/eL18" evidence="4">
    <location>
        <begin position="42"/>
        <end position="161"/>
    </location>
</feature>
<dbReference type="GO" id="GO:0003735">
    <property type="term" value="F:structural constituent of ribosome"/>
    <property type="evidence" value="ECO:0007669"/>
    <property type="project" value="InterPro"/>
</dbReference>
<dbReference type="AlphaFoldDB" id="A0A9D4VNZ6"/>
<evidence type="ECO:0000256" key="2">
    <source>
        <dbReference type="ARBA" id="ARBA00022980"/>
    </source>
</evidence>
<dbReference type="InterPro" id="IPR021131">
    <property type="entry name" value="Ribosomal_uL15/eL18"/>
</dbReference>
<comment type="similarity">
    <text evidence="1">Belongs to the eukaryotic ribosomal protein eL18 family.</text>
</comment>
<name>A0A9D4VNZ6_PEA</name>
<reference evidence="5 6" key="1">
    <citation type="journal article" date="2022" name="Nat. Genet.">
        <title>Improved pea reference genome and pan-genome highlight genomic features and evolutionary characteristics.</title>
        <authorList>
            <person name="Yang T."/>
            <person name="Liu R."/>
            <person name="Luo Y."/>
            <person name="Hu S."/>
            <person name="Wang D."/>
            <person name="Wang C."/>
            <person name="Pandey M.K."/>
            <person name="Ge S."/>
            <person name="Xu Q."/>
            <person name="Li N."/>
            <person name="Li G."/>
            <person name="Huang Y."/>
            <person name="Saxena R.K."/>
            <person name="Ji Y."/>
            <person name="Li M."/>
            <person name="Yan X."/>
            <person name="He Y."/>
            <person name="Liu Y."/>
            <person name="Wang X."/>
            <person name="Xiang C."/>
            <person name="Varshney R.K."/>
            <person name="Ding H."/>
            <person name="Gao S."/>
            <person name="Zong X."/>
        </authorList>
    </citation>
    <scope>NUCLEOTIDE SEQUENCE [LARGE SCALE GENOMIC DNA]</scope>
    <source>
        <strain evidence="5 6">cv. Zhongwan 6</strain>
    </source>
</reference>
<proteinExistence type="inferred from homology"/>
<keyword evidence="2" id="KW-0689">Ribosomal protein</keyword>
<keyword evidence="6" id="KW-1185">Reference proteome</keyword>
<dbReference type="GO" id="GO:0022625">
    <property type="term" value="C:cytosolic large ribosomal subunit"/>
    <property type="evidence" value="ECO:0007669"/>
    <property type="project" value="TreeGrafter"/>
</dbReference>
<dbReference type="Gene3D" id="3.100.10.10">
    <property type="match status" value="1"/>
</dbReference>
<keyword evidence="3" id="KW-0687">Ribonucleoprotein</keyword>
<evidence type="ECO:0000259" key="4">
    <source>
        <dbReference type="Pfam" id="PF17135"/>
    </source>
</evidence>
<evidence type="ECO:0000313" key="5">
    <source>
        <dbReference type="EMBL" id="KAI5387478.1"/>
    </source>
</evidence>
<dbReference type="InterPro" id="IPR036227">
    <property type="entry name" value="Ribosomal_uL15/eL18_sf"/>
</dbReference>
<dbReference type="GO" id="GO:0003729">
    <property type="term" value="F:mRNA binding"/>
    <property type="evidence" value="ECO:0007669"/>
    <property type="project" value="UniProtKB-ARBA"/>
</dbReference>
<dbReference type="PANTHER" id="PTHR10934:SF2">
    <property type="entry name" value="LARGE RIBOSOMAL SUBUNIT PROTEIN EL18"/>
    <property type="match status" value="1"/>
</dbReference>
<evidence type="ECO:0000256" key="3">
    <source>
        <dbReference type="ARBA" id="ARBA00023274"/>
    </source>
</evidence>
<dbReference type="Proteomes" id="UP001058974">
    <property type="component" value="Chromosome 7"/>
</dbReference>
<dbReference type="EMBL" id="JAMSHJ010000007">
    <property type="protein sequence ID" value="KAI5387478.1"/>
    <property type="molecule type" value="Genomic_DNA"/>
</dbReference>
<evidence type="ECO:0000313" key="6">
    <source>
        <dbReference type="Proteomes" id="UP001058974"/>
    </source>
</evidence>